<evidence type="ECO:0000313" key="6">
    <source>
        <dbReference type="EMBL" id="OGM08526.1"/>
    </source>
</evidence>
<dbReference type="InterPro" id="IPR014710">
    <property type="entry name" value="RmlC-like_jellyroll"/>
</dbReference>
<dbReference type="SMART" id="SM00419">
    <property type="entry name" value="HTH_CRP"/>
    <property type="match status" value="1"/>
</dbReference>
<feature type="domain" description="HTH crp-type" evidence="5">
    <location>
        <begin position="134"/>
        <end position="208"/>
    </location>
</feature>
<dbReference type="InterPro" id="IPR000595">
    <property type="entry name" value="cNMP-bd_dom"/>
</dbReference>
<dbReference type="Pfam" id="PF00027">
    <property type="entry name" value="cNMP_binding"/>
    <property type="match status" value="1"/>
</dbReference>
<dbReference type="InterPro" id="IPR036388">
    <property type="entry name" value="WH-like_DNA-bd_sf"/>
</dbReference>
<evidence type="ECO:0000256" key="3">
    <source>
        <dbReference type="ARBA" id="ARBA00023163"/>
    </source>
</evidence>
<dbReference type="GO" id="GO:0003677">
    <property type="term" value="F:DNA binding"/>
    <property type="evidence" value="ECO:0007669"/>
    <property type="project" value="UniProtKB-KW"/>
</dbReference>
<dbReference type="Pfam" id="PF13545">
    <property type="entry name" value="HTH_Crp_2"/>
    <property type="match status" value="1"/>
</dbReference>
<proteinExistence type="predicted"/>
<keyword evidence="1" id="KW-0805">Transcription regulation</keyword>
<evidence type="ECO:0000259" key="5">
    <source>
        <dbReference type="PROSITE" id="PS51063"/>
    </source>
</evidence>
<sequence>MNKTIGNVLDKYFSKYKLITVGKNSTIIFSSDEPTGVYYLRKGYIKMNTVTPDGNELTLNIYKPGTFFPMFWAIGDVPNQYSFQAMTQVTLNKATKSEFIEFLRTNPAVLFDLTKRILRGTDGLITNIRHFLVGNSNHRVASALLMAAKRFGKKTDKGKTIIYLNLTHQDIADLAGMTRETTSLAIGRLSKLKILKQVRRKFVIEDINTLSKEASFED</sequence>
<dbReference type="Gene3D" id="2.60.120.10">
    <property type="entry name" value="Jelly Rolls"/>
    <property type="match status" value="1"/>
</dbReference>
<comment type="caution">
    <text evidence="6">The sequence shown here is derived from an EMBL/GenBank/DDBJ whole genome shotgun (WGS) entry which is preliminary data.</text>
</comment>
<dbReference type="AlphaFoldDB" id="A0A1F7X0C1"/>
<dbReference type="InterPro" id="IPR018490">
    <property type="entry name" value="cNMP-bd_dom_sf"/>
</dbReference>
<name>A0A1F7X0C1_9BACT</name>
<evidence type="ECO:0000313" key="7">
    <source>
        <dbReference type="Proteomes" id="UP000176939"/>
    </source>
</evidence>
<organism evidence="6 7">
    <name type="scientific">Candidatus Woesebacteria bacterium RBG_13_36_22</name>
    <dbReference type="NCBI Taxonomy" id="1802478"/>
    <lineage>
        <taxon>Bacteria</taxon>
        <taxon>Candidatus Woeseibacteriota</taxon>
    </lineage>
</organism>
<keyword evidence="3" id="KW-0804">Transcription</keyword>
<dbReference type="SUPFAM" id="SSF51206">
    <property type="entry name" value="cAMP-binding domain-like"/>
    <property type="match status" value="1"/>
</dbReference>
<keyword evidence="2" id="KW-0238">DNA-binding</keyword>
<dbReference type="Proteomes" id="UP000176939">
    <property type="component" value="Unassembled WGS sequence"/>
</dbReference>
<gene>
    <name evidence="6" type="ORF">A2Z67_02230</name>
</gene>
<dbReference type="PANTHER" id="PTHR24567">
    <property type="entry name" value="CRP FAMILY TRANSCRIPTIONAL REGULATORY PROTEIN"/>
    <property type="match status" value="1"/>
</dbReference>
<dbReference type="InterPro" id="IPR050397">
    <property type="entry name" value="Env_Response_Regulators"/>
</dbReference>
<feature type="domain" description="Cyclic nucleotide-binding" evidence="4">
    <location>
        <begin position="1"/>
        <end position="120"/>
    </location>
</feature>
<evidence type="ECO:0000259" key="4">
    <source>
        <dbReference type="PROSITE" id="PS50042"/>
    </source>
</evidence>
<dbReference type="PROSITE" id="PS51063">
    <property type="entry name" value="HTH_CRP_2"/>
    <property type="match status" value="1"/>
</dbReference>
<dbReference type="CDD" id="cd00038">
    <property type="entry name" value="CAP_ED"/>
    <property type="match status" value="1"/>
</dbReference>
<dbReference type="GO" id="GO:0005829">
    <property type="term" value="C:cytosol"/>
    <property type="evidence" value="ECO:0007669"/>
    <property type="project" value="TreeGrafter"/>
</dbReference>
<accession>A0A1F7X0C1</accession>
<evidence type="ECO:0000256" key="2">
    <source>
        <dbReference type="ARBA" id="ARBA00023125"/>
    </source>
</evidence>
<evidence type="ECO:0000256" key="1">
    <source>
        <dbReference type="ARBA" id="ARBA00023015"/>
    </source>
</evidence>
<protein>
    <recommendedName>
        <fullName evidence="8">HTH crp-type domain-containing protein</fullName>
    </recommendedName>
</protein>
<dbReference type="GO" id="GO:0003700">
    <property type="term" value="F:DNA-binding transcription factor activity"/>
    <property type="evidence" value="ECO:0007669"/>
    <property type="project" value="TreeGrafter"/>
</dbReference>
<dbReference type="Gene3D" id="1.10.10.10">
    <property type="entry name" value="Winged helix-like DNA-binding domain superfamily/Winged helix DNA-binding domain"/>
    <property type="match status" value="1"/>
</dbReference>
<evidence type="ECO:0008006" key="8">
    <source>
        <dbReference type="Google" id="ProtNLM"/>
    </source>
</evidence>
<dbReference type="SUPFAM" id="SSF46785">
    <property type="entry name" value="Winged helix' DNA-binding domain"/>
    <property type="match status" value="1"/>
</dbReference>
<dbReference type="EMBL" id="MGFQ01000043">
    <property type="protein sequence ID" value="OGM08526.1"/>
    <property type="molecule type" value="Genomic_DNA"/>
</dbReference>
<dbReference type="InterPro" id="IPR012318">
    <property type="entry name" value="HTH_CRP"/>
</dbReference>
<dbReference type="PANTHER" id="PTHR24567:SF28">
    <property type="entry name" value="LISTERIOLYSIN REGULATORY PROTEIN"/>
    <property type="match status" value="1"/>
</dbReference>
<reference evidence="6 7" key="1">
    <citation type="journal article" date="2016" name="Nat. Commun.">
        <title>Thousands of microbial genomes shed light on interconnected biogeochemical processes in an aquifer system.</title>
        <authorList>
            <person name="Anantharaman K."/>
            <person name="Brown C.T."/>
            <person name="Hug L.A."/>
            <person name="Sharon I."/>
            <person name="Castelle C.J."/>
            <person name="Probst A.J."/>
            <person name="Thomas B.C."/>
            <person name="Singh A."/>
            <person name="Wilkins M.J."/>
            <person name="Karaoz U."/>
            <person name="Brodie E.L."/>
            <person name="Williams K.H."/>
            <person name="Hubbard S.S."/>
            <person name="Banfield J.F."/>
        </authorList>
    </citation>
    <scope>NUCLEOTIDE SEQUENCE [LARGE SCALE GENOMIC DNA]</scope>
</reference>
<dbReference type="InterPro" id="IPR036390">
    <property type="entry name" value="WH_DNA-bd_sf"/>
</dbReference>
<dbReference type="PROSITE" id="PS50042">
    <property type="entry name" value="CNMP_BINDING_3"/>
    <property type="match status" value="1"/>
</dbReference>